<reference evidence="3 4" key="1">
    <citation type="submission" date="2018-03" db="EMBL/GenBank/DDBJ databases">
        <title>The draft genome of Sphingosinicella sp. GL-C-18.</title>
        <authorList>
            <person name="Liu L."/>
            <person name="Li L."/>
            <person name="Liang L."/>
            <person name="Zhang X."/>
            <person name="Wang T."/>
        </authorList>
    </citation>
    <scope>NUCLEOTIDE SEQUENCE [LARGE SCALE GENOMIC DNA]</scope>
    <source>
        <strain evidence="3 4">GL-C-18</strain>
    </source>
</reference>
<dbReference type="InterPro" id="IPR051807">
    <property type="entry name" value="Sec-metab_biosynth-assoc"/>
</dbReference>
<dbReference type="PANTHER" id="PTHR33606">
    <property type="entry name" value="PROTEIN YCII"/>
    <property type="match status" value="1"/>
</dbReference>
<comment type="similarity">
    <text evidence="1">Belongs to the YciI family.</text>
</comment>
<accession>A0A2P7QMC3</accession>
<evidence type="ECO:0000313" key="3">
    <source>
        <dbReference type="EMBL" id="PSJ39119.1"/>
    </source>
</evidence>
<dbReference type="PANTHER" id="PTHR33606:SF3">
    <property type="entry name" value="PROTEIN YCII"/>
    <property type="match status" value="1"/>
</dbReference>
<dbReference type="InterPro" id="IPR011008">
    <property type="entry name" value="Dimeric_a/b-barrel"/>
</dbReference>
<evidence type="ECO:0000259" key="2">
    <source>
        <dbReference type="Pfam" id="PF03795"/>
    </source>
</evidence>
<organism evidence="3 4">
    <name type="scientific">Allosphingosinicella deserti</name>
    <dbReference type="NCBI Taxonomy" id="2116704"/>
    <lineage>
        <taxon>Bacteria</taxon>
        <taxon>Pseudomonadati</taxon>
        <taxon>Pseudomonadota</taxon>
        <taxon>Alphaproteobacteria</taxon>
        <taxon>Sphingomonadales</taxon>
        <taxon>Sphingomonadaceae</taxon>
        <taxon>Allosphingosinicella</taxon>
    </lineage>
</organism>
<name>A0A2P7QMC3_9SPHN</name>
<keyword evidence="4" id="KW-1185">Reference proteome</keyword>
<evidence type="ECO:0000313" key="4">
    <source>
        <dbReference type="Proteomes" id="UP000241167"/>
    </source>
</evidence>
<sequence>MYVVLLEDDPAFADARARLMEEHLQFLERNGDTIRSAGPLRDEIADAGAGGLWIVDAPDRETVQALVEADPFWPTGLRKSVSILSWRQVFADGQRRI</sequence>
<dbReference type="AlphaFoldDB" id="A0A2P7QMC3"/>
<dbReference type="Gene3D" id="3.30.70.1060">
    <property type="entry name" value="Dimeric alpha+beta barrel"/>
    <property type="match status" value="1"/>
</dbReference>
<dbReference type="EMBL" id="PXYI01000005">
    <property type="protein sequence ID" value="PSJ39119.1"/>
    <property type="molecule type" value="Genomic_DNA"/>
</dbReference>
<protein>
    <recommendedName>
        <fullName evidence="2">YCII-related domain-containing protein</fullName>
    </recommendedName>
</protein>
<dbReference type="InterPro" id="IPR005545">
    <property type="entry name" value="YCII"/>
</dbReference>
<evidence type="ECO:0000256" key="1">
    <source>
        <dbReference type="ARBA" id="ARBA00007689"/>
    </source>
</evidence>
<dbReference type="SUPFAM" id="SSF54909">
    <property type="entry name" value="Dimeric alpha+beta barrel"/>
    <property type="match status" value="1"/>
</dbReference>
<feature type="domain" description="YCII-related" evidence="2">
    <location>
        <begin position="2"/>
        <end position="87"/>
    </location>
</feature>
<proteinExistence type="inferred from homology"/>
<dbReference type="Proteomes" id="UP000241167">
    <property type="component" value="Unassembled WGS sequence"/>
</dbReference>
<gene>
    <name evidence="3" type="ORF">C7I55_16645</name>
</gene>
<dbReference type="OrthoDB" id="7708313at2"/>
<dbReference type="Pfam" id="PF03795">
    <property type="entry name" value="YCII"/>
    <property type="match status" value="1"/>
</dbReference>
<comment type="caution">
    <text evidence="3">The sequence shown here is derived from an EMBL/GenBank/DDBJ whole genome shotgun (WGS) entry which is preliminary data.</text>
</comment>